<dbReference type="GO" id="GO:0008115">
    <property type="term" value="F:sarcosine oxidase activity"/>
    <property type="evidence" value="ECO:0007669"/>
    <property type="project" value="TreeGrafter"/>
</dbReference>
<dbReference type="InterPro" id="IPR045170">
    <property type="entry name" value="MTOX"/>
</dbReference>
<feature type="domain" description="FAD dependent oxidoreductase" evidence="6">
    <location>
        <begin position="15"/>
        <end position="433"/>
    </location>
</feature>
<gene>
    <name evidence="7" type="ORF">LTR84_001516</name>
</gene>
<evidence type="ECO:0000256" key="3">
    <source>
        <dbReference type="ARBA" id="ARBA00022630"/>
    </source>
</evidence>
<dbReference type="Proteomes" id="UP001358417">
    <property type="component" value="Unassembled WGS sequence"/>
</dbReference>
<dbReference type="InterPro" id="IPR006076">
    <property type="entry name" value="FAD-dep_OxRdtase"/>
</dbReference>
<protein>
    <recommendedName>
        <fullName evidence="6">FAD dependent oxidoreductase domain-containing protein</fullName>
    </recommendedName>
</protein>
<comment type="similarity">
    <text evidence="2">Belongs to the MSOX/MTOX family.</text>
</comment>
<evidence type="ECO:0000256" key="2">
    <source>
        <dbReference type="ARBA" id="ARBA00010989"/>
    </source>
</evidence>
<keyword evidence="4" id="KW-0274">FAD</keyword>
<dbReference type="SUPFAM" id="SSF51905">
    <property type="entry name" value="FAD/NAD(P)-binding domain"/>
    <property type="match status" value="1"/>
</dbReference>
<evidence type="ECO:0000259" key="6">
    <source>
        <dbReference type="Pfam" id="PF01266"/>
    </source>
</evidence>
<dbReference type="GO" id="GO:0050660">
    <property type="term" value="F:flavin adenine dinucleotide binding"/>
    <property type="evidence" value="ECO:0007669"/>
    <property type="project" value="InterPro"/>
</dbReference>
<evidence type="ECO:0000256" key="1">
    <source>
        <dbReference type="ARBA" id="ARBA00001974"/>
    </source>
</evidence>
<dbReference type="EMBL" id="JAVRRD010000010">
    <property type="protein sequence ID" value="KAK5054625.1"/>
    <property type="molecule type" value="Genomic_DNA"/>
</dbReference>
<dbReference type="GeneID" id="89969736"/>
<comment type="caution">
    <text evidence="7">The sequence shown here is derived from an EMBL/GenBank/DDBJ whole genome shotgun (WGS) entry which is preliminary data.</text>
</comment>
<proteinExistence type="inferred from homology"/>
<keyword evidence="8" id="KW-1185">Reference proteome</keyword>
<dbReference type="PANTHER" id="PTHR10961:SF15">
    <property type="entry name" value="FAD DEPENDENT OXIDOREDUCTASE DOMAIN-CONTAINING PROTEIN"/>
    <property type="match status" value="1"/>
</dbReference>
<sequence length="492" mass="54637">MASFNPKINDADVPVIIVGAGVFGLSTSLHLGRRGFRNVAVFDKQQYDEAQYSYLKGCDAASADFNKIIRSAYGEQTEYQDLSTEALQAWRIWNNELENGSCVPEGMKTSDRVFINNGNLSFTNQAELPPFELASVHNLEKAGIPNTQLITGNEEHIALAKKKNISYGIDPFDCKTKGKSYIGVFDTTGGTAVADKACRVALHRAKTYGVQFVLGLGKGEFESFSYDSAEKVNGIRTRDGKTHFAKIVVIACGGWSPGLIPQLDGLCETTAGSVIHLRIPPDSPLFGRFAPENFPTWTYRVRDGPEGGLYGFARDEQGYMKIGYRGTKYTNPQQQADGSERSVPITRYTENEQLTQIPKQAMRVMKAFVKEYLPELAAEGINVSFSRLCWYTDSFDNHFVIDRLPGQSSVLVATGGSGHAFKYLPIIGNWVVDILGGIGLERELVQKWRWRHSKDDTEVVNKLMEGTASSRNLRRVPLTTDHDLESQLQNKM</sequence>
<comment type="cofactor">
    <cofactor evidence="1">
        <name>FAD</name>
        <dbReference type="ChEBI" id="CHEBI:57692"/>
    </cofactor>
</comment>
<evidence type="ECO:0000313" key="7">
    <source>
        <dbReference type="EMBL" id="KAK5054625.1"/>
    </source>
</evidence>
<dbReference type="Gene3D" id="3.30.9.10">
    <property type="entry name" value="D-Amino Acid Oxidase, subunit A, domain 2"/>
    <property type="match status" value="1"/>
</dbReference>
<dbReference type="RefSeq" id="XP_064707398.1">
    <property type="nucleotide sequence ID" value="XM_064845140.1"/>
</dbReference>
<name>A0AAV9NCP5_9EURO</name>
<reference evidence="7 8" key="1">
    <citation type="submission" date="2023-08" db="EMBL/GenBank/DDBJ databases">
        <title>Black Yeasts Isolated from many extreme environments.</title>
        <authorList>
            <person name="Coleine C."/>
            <person name="Stajich J.E."/>
            <person name="Selbmann L."/>
        </authorList>
    </citation>
    <scope>NUCLEOTIDE SEQUENCE [LARGE SCALE GENOMIC DNA]</scope>
    <source>
        <strain evidence="7 8">CCFEE 5792</strain>
    </source>
</reference>
<dbReference type="Gene3D" id="3.50.50.60">
    <property type="entry name" value="FAD/NAD(P)-binding domain"/>
    <property type="match status" value="1"/>
</dbReference>
<dbReference type="Pfam" id="PF01266">
    <property type="entry name" value="DAO"/>
    <property type="match status" value="1"/>
</dbReference>
<keyword evidence="3" id="KW-0285">Flavoprotein</keyword>
<dbReference type="AlphaFoldDB" id="A0AAV9NCP5"/>
<evidence type="ECO:0000256" key="4">
    <source>
        <dbReference type="ARBA" id="ARBA00022827"/>
    </source>
</evidence>
<dbReference type="InterPro" id="IPR036188">
    <property type="entry name" value="FAD/NAD-bd_sf"/>
</dbReference>
<dbReference type="PANTHER" id="PTHR10961">
    <property type="entry name" value="PEROXISOMAL SARCOSINE OXIDASE"/>
    <property type="match status" value="1"/>
</dbReference>
<organism evidence="7 8">
    <name type="scientific">Exophiala bonariae</name>
    <dbReference type="NCBI Taxonomy" id="1690606"/>
    <lineage>
        <taxon>Eukaryota</taxon>
        <taxon>Fungi</taxon>
        <taxon>Dikarya</taxon>
        <taxon>Ascomycota</taxon>
        <taxon>Pezizomycotina</taxon>
        <taxon>Eurotiomycetes</taxon>
        <taxon>Chaetothyriomycetidae</taxon>
        <taxon>Chaetothyriales</taxon>
        <taxon>Herpotrichiellaceae</taxon>
        <taxon>Exophiala</taxon>
    </lineage>
</organism>
<dbReference type="SUPFAM" id="SSF54373">
    <property type="entry name" value="FAD-linked reductases, C-terminal domain"/>
    <property type="match status" value="1"/>
</dbReference>
<keyword evidence="5" id="KW-0560">Oxidoreductase</keyword>
<accession>A0AAV9NCP5</accession>
<evidence type="ECO:0000256" key="5">
    <source>
        <dbReference type="ARBA" id="ARBA00023002"/>
    </source>
</evidence>
<evidence type="ECO:0000313" key="8">
    <source>
        <dbReference type="Proteomes" id="UP001358417"/>
    </source>
</evidence>